<keyword evidence="1" id="KW-0547">Nucleotide-binding</keyword>
<name>A0ACC6P2B9_9BURK</name>
<reference evidence="1" key="1">
    <citation type="submission" date="2023-10" db="EMBL/GenBank/DDBJ databases">
        <title>Amphibacter perezi, gen. nov., sp. nov. a novel taxa of the family Comamonadaceae, class Betaproteobacteria isolated from the skin microbiota of Pelophylax perezi from different populations.</title>
        <authorList>
            <person name="Costa S."/>
            <person name="Proenca D.N."/>
            <person name="Lopes I."/>
            <person name="Morais P.V."/>
        </authorList>
    </citation>
    <scope>NUCLEOTIDE SEQUENCE</scope>
    <source>
        <strain evidence="1">SL12-8</strain>
    </source>
</reference>
<dbReference type="EMBL" id="JAWDIE010000010">
    <property type="protein sequence ID" value="MEJ7138352.1"/>
    <property type="molecule type" value="Genomic_DNA"/>
</dbReference>
<keyword evidence="2" id="KW-1185">Reference proteome</keyword>
<sequence length="452" mass="49166">MEHWVAVSDITLLVSGMLLALAGALVMLGWVHPALSHLTALGLMDGLAALALLMRQGDQTPLESGAVGAGILVAYMHFILTSASRRPGWHARLWSLIPPVLLLIMALPPAQAAMLAALGLVGLCVQAGSISAWFVRLLWRERLPLRRPFSGLLVFLLPALGLQTTVLAWPGWRGGVLDFALAAVLVAGSLGALAMQARVMRRATRELQASRWRLIQAREDMEAQIDDLARERVQAEAGQERRRIAADLHDDLGARLLTIVHTCPDPSTVDLVREALDDMRLSVRGLVGRVTPLAHALGDWRSELVQRLEQADIVCDWRVLDGDDDAAALTPERLVLTPEVYVHTTRILREITSNIIRHAGAAHCSVRVTLLPSHMEWDVADDGRGIRADNPRLQSVGLGVLGMKMRAKRLGGQCLIESRPGQGTRVRLSMPVQPLEADTPLAPAEKTPASVK</sequence>
<dbReference type="Proteomes" id="UP001364695">
    <property type="component" value="Unassembled WGS sequence"/>
</dbReference>
<evidence type="ECO:0000313" key="2">
    <source>
        <dbReference type="Proteomes" id="UP001364695"/>
    </source>
</evidence>
<accession>A0ACC6P2B9</accession>
<evidence type="ECO:0000313" key="1">
    <source>
        <dbReference type="EMBL" id="MEJ7138352.1"/>
    </source>
</evidence>
<comment type="caution">
    <text evidence="1">The sequence shown here is derived from an EMBL/GenBank/DDBJ whole genome shotgun (WGS) entry which is preliminary data.</text>
</comment>
<protein>
    <submittedName>
        <fullName evidence="1">ATP-binding protein</fullName>
    </submittedName>
</protein>
<proteinExistence type="predicted"/>
<keyword evidence="1" id="KW-0067">ATP-binding</keyword>
<organism evidence="1 2">
    <name type="scientific">Amphibiibacter pelophylacis</name>
    <dbReference type="NCBI Taxonomy" id="1799477"/>
    <lineage>
        <taxon>Bacteria</taxon>
        <taxon>Pseudomonadati</taxon>
        <taxon>Pseudomonadota</taxon>
        <taxon>Betaproteobacteria</taxon>
        <taxon>Burkholderiales</taxon>
        <taxon>Sphaerotilaceae</taxon>
        <taxon>Amphibiibacter</taxon>
    </lineage>
</organism>
<gene>
    <name evidence="1" type="ORF">RV045_07895</name>
</gene>